<comment type="caution">
    <text evidence="1">The sequence shown here is derived from an EMBL/GenBank/DDBJ whole genome shotgun (WGS) entry which is preliminary data.</text>
</comment>
<dbReference type="Proteomes" id="UP000249524">
    <property type="component" value="Unassembled WGS sequence"/>
</dbReference>
<dbReference type="PANTHER" id="PTHR37816">
    <property type="entry name" value="YALI0E33011P"/>
    <property type="match status" value="1"/>
</dbReference>
<name>A0A328BQB4_9CAUL</name>
<keyword evidence="2" id="KW-1185">Reference proteome</keyword>
<dbReference type="RefSeq" id="WP_111274869.1">
    <property type="nucleotide sequence ID" value="NZ_QFYS01000002.1"/>
</dbReference>
<dbReference type="Gene3D" id="3.40.50.300">
    <property type="entry name" value="P-loop containing nucleotide triphosphate hydrolases"/>
    <property type="match status" value="1"/>
</dbReference>
<dbReference type="SUPFAM" id="SSF52540">
    <property type="entry name" value="P-loop containing nucleoside triphosphate hydrolases"/>
    <property type="match status" value="1"/>
</dbReference>
<accession>A0A328BQB4</accession>
<gene>
    <name evidence="1" type="ORF">DJ019_04825</name>
</gene>
<dbReference type="EMBL" id="QFYS01000002">
    <property type="protein sequence ID" value="RAK67258.1"/>
    <property type="molecule type" value="Genomic_DNA"/>
</dbReference>
<evidence type="ECO:0000313" key="1">
    <source>
        <dbReference type="EMBL" id="RAK67258.1"/>
    </source>
</evidence>
<dbReference type="InterPro" id="IPR052922">
    <property type="entry name" value="Cytidylate_Kinase-2"/>
</dbReference>
<sequence>MRVAVVGTSGSGKTTFAGALAKAMGVRHIDLDAVTWQPGWIALHETDPPEFLRRAAALMGEDAWVSCGNYVTSRPPLLARVTDLVWLDYPRSLVMWRVIRRSFGRAVSGRELWPGTGNREDFRRWLDKGHPIRWAWDTYRRRKIQYEGLFADPALGHLRKHRVTHPRQAEALMAALSRRAAIP</sequence>
<evidence type="ECO:0000313" key="2">
    <source>
        <dbReference type="Proteomes" id="UP000249524"/>
    </source>
</evidence>
<proteinExistence type="predicted"/>
<reference evidence="1 2" key="1">
    <citation type="submission" date="2018-05" db="EMBL/GenBank/DDBJ databases">
        <authorList>
            <person name="Lanie J.A."/>
            <person name="Ng W.-L."/>
            <person name="Kazmierczak K.M."/>
            <person name="Andrzejewski T.M."/>
            <person name="Davidsen T.M."/>
            <person name="Wayne K.J."/>
            <person name="Tettelin H."/>
            <person name="Glass J.I."/>
            <person name="Rusch D."/>
            <person name="Podicherti R."/>
            <person name="Tsui H.-C.T."/>
            <person name="Winkler M.E."/>
        </authorList>
    </citation>
    <scope>NUCLEOTIDE SEQUENCE [LARGE SCALE GENOMIC DNA]</scope>
    <source>
        <strain evidence="1 2">BUT-10</strain>
    </source>
</reference>
<dbReference type="InterPro" id="IPR027417">
    <property type="entry name" value="P-loop_NTPase"/>
</dbReference>
<organism evidence="1 2">
    <name type="scientific">Phenylobacterium kunshanense</name>
    <dbReference type="NCBI Taxonomy" id="1445034"/>
    <lineage>
        <taxon>Bacteria</taxon>
        <taxon>Pseudomonadati</taxon>
        <taxon>Pseudomonadota</taxon>
        <taxon>Alphaproteobacteria</taxon>
        <taxon>Caulobacterales</taxon>
        <taxon>Caulobacteraceae</taxon>
        <taxon>Phenylobacterium</taxon>
    </lineage>
</organism>
<dbReference type="OrthoDB" id="7210594at2"/>
<dbReference type="AlphaFoldDB" id="A0A328BQB4"/>
<dbReference type="PANTHER" id="PTHR37816:SF1">
    <property type="entry name" value="TOXIN"/>
    <property type="match status" value="1"/>
</dbReference>
<protein>
    <recommendedName>
        <fullName evidence="3">Adenylate kinase</fullName>
    </recommendedName>
</protein>
<evidence type="ECO:0008006" key="3">
    <source>
        <dbReference type="Google" id="ProtNLM"/>
    </source>
</evidence>